<keyword evidence="6" id="KW-0479">Metal-binding</keyword>
<dbReference type="InterPro" id="IPR036236">
    <property type="entry name" value="Znf_C2H2_sf"/>
</dbReference>
<dbReference type="InterPro" id="IPR043129">
    <property type="entry name" value="ATPase_NBD"/>
</dbReference>
<reference evidence="9" key="1">
    <citation type="submission" date="2021-11" db="EMBL/GenBank/DDBJ databases">
        <authorList>
            <person name="Schell T."/>
        </authorList>
    </citation>
    <scope>NUCLEOTIDE SEQUENCE</scope>
    <source>
        <strain evidence="9">M5</strain>
    </source>
</reference>
<dbReference type="InterPro" id="IPR013087">
    <property type="entry name" value="Znf_C2H2_type"/>
</dbReference>
<feature type="domain" description="C2H2-type" evidence="8">
    <location>
        <begin position="278"/>
        <end position="306"/>
    </location>
</feature>
<keyword evidence="3" id="KW-0547">Nucleotide-binding</keyword>
<dbReference type="GO" id="GO:0005739">
    <property type="term" value="C:mitochondrion"/>
    <property type="evidence" value="ECO:0007669"/>
    <property type="project" value="TreeGrafter"/>
</dbReference>
<keyword evidence="6" id="KW-0863">Zinc-finger</keyword>
<proteinExistence type="inferred from homology"/>
<sequence>MHLVKHVAKDWGVVAHACRTLSKELEVSKDGNMVRRVTLLPQTDEGASPSRAFVAIGLAVDDASIARVAEMFNGVGQHGAIALIRILRPGHTLPPDVRQCAARHQDILTSICAVVEFEQAESARAALEDASALMPAGVKLVALFSRQNGSNGPEPTVPELFLAEPEPSTSTGITRTVRAEKLRQLVEPIFPLGRGNRLAKSLPAKVQEVRRNVAALNRGSQPAPIAGPAANRVGKQSTMTPAPKQKSIHDGNPLEGARGGAEEATARPAVGTAAGKPYKCTECPKSFKTSWLRKRHVMYRHTKEKPHQCPKCDYECVERSKIKRHINSMHKHKNPTGGVKGGLHLTQLMRHQLVRNLWLPNIHAFGWDSNIRRDQQSALISQLYLQPGQAKMTYGTGGFMLYNTGIQPVQSEHGLITTVAYQFGKNRQPHYAMEVSISVAGLALNWLKNNLNLISDFQECEKLAAPVTSTGGVYFVPAFSGLYAP</sequence>
<comment type="caution">
    <text evidence="9">The sequence shown here is derived from an EMBL/GenBank/DDBJ whole genome shotgun (WGS) entry which is preliminary data.</text>
</comment>
<dbReference type="SUPFAM" id="SSF57667">
    <property type="entry name" value="beta-beta-alpha zinc fingers"/>
    <property type="match status" value="1"/>
</dbReference>
<dbReference type="SUPFAM" id="SSF53067">
    <property type="entry name" value="Actin-like ATPase domain"/>
    <property type="match status" value="1"/>
</dbReference>
<dbReference type="GO" id="GO:0006641">
    <property type="term" value="P:triglyceride metabolic process"/>
    <property type="evidence" value="ECO:0007669"/>
    <property type="project" value="TreeGrafter"/>
</dbReference>
<evidence type="ECO:0000256" key="7">
    <source>
        <dbReference type="SAM" id="MobiDB-lite"/>
    </source>
</evidence>
<dbReference type="InterPro" id="IPR018485">
    <property type="entry name" value="FGGY_C"/>
</dbReference>
<dbReference type="OrthoDB" id="435402at2759"/>
<evidence type="ECO:0000256" key="5">
    <source>
        <dbReference type="ARBA" id="ARBA00022840"/>
    </source>
</evidence>
<dbReference type="GO" id="GO:0008270">
    <property type="term" value="F:zinc ion binding"/>
    <property type="evidence" value="ECO:0007669"/>
    <property type="project" value="UniProtKB-KW"/>
</dbReference>
<gene>
    <name evidence="9" type="ORF">DGAL_LOCUS5324</name>
</gene>
<dbReference type="Proteomes" id="UP000789390">
    <property type="component" value="Unassembled WGS sequence"/>
</dbReference>
<evidence type="ECO:0000313" key="9">
    <source>
        <dbReference type="EMBL" id="CAH0102800.1"/>
    </source>
</evidence>
<dbReference type="Pfam" id="PF02782">
    <property type="entry name" value="FGGY_C"/>
    <property type="match status" value="1"/>
</dbReference>
<keyword evidence="10" id="KW-1185">Reference proteome</keyword>
<protein>
    <recommendedName>
        <fullName evidence="8">C2H2-type domain-containing protein</fullName>
    </recommendedName>
</protein>
<keyword evidence="2" id="KW-0808">Transferase</keyword>
<dbReference type="PROSITE" id="PS50157">
    <property type="entry name" value="ZINC_FINGER_C2H2_2"/>
    <property type="match status" value="2"/>
</dbReference>
<evidence type="ECO:0000256" key="2">
    <source>
        <dbReference type="ARBA" id="ARBA00022679"/>
    </source>
</evidence>
<evidence type="ECO:0000256" key="1">
    <source>
        <dbReference type="ARBA" id="ARBA00009156"/>
    </source>
</evidence>
<dbReference type="PANTHER" id="PTHR10196:SF69">
    <property type="entry name" value="GLYCEROL KINASE"/>
    <property type="match status" value="1"/>
</dbReference>
<keyword evidence="4" id="KW-0418">Kinase</keyword>
<feature type="region of interest" description="Disordered" evidence="7">
    <location>
        <begin position="219"/>
        <end position="251"/>
    </location>
</feature>
<keyword evidence="6" id="KW-0862">Zinc</keyword>
<dbReference type="PROSITE" id="PS00028">
    <property type="entry name" value="ZINC_FINGER_C2H2_1"/>
    <property type="match status" value="2"/>
</dbReference>
<organism evidence="9 10">
    <name type="scientific">Daphnia galeata</name>
    <dbReference type="NCBI Taxonomy" id="27404"/>
    <lineage>
        <taxon>Eukaryota</taxon>
        <taxon>Metazoa</taxon>
        <taxon>Ecdysozoa</taxon>
        <taxon>Arthropoda</taxon>
        <taxon>Crustacea</taxon>
        <taxon>Branchiopoda</taxon>
        <taxon>Diplostraca</taxon>
        <taxon>Cladocera</taxon>
        <taxon>Anomopoda</taxon>
        <taxon>Daphniidae</taxon>
        <taxon>Daphnia</taxon>
    </lineage>
</organism>
<feature type="domain" description="C2H2-type" evidence="8">
    <location>
        <begin position="307"/>
        <end position="335"/>
    </location>
</feature>
<dbReference type="SMART" id="SM00355">
    <property type="entry name" value="ZnF_C2H2"/>
    <property type="match status" value="2"/>
</dbReference>
<evidence type="ECO:0000256" key="4">
    <source>
        <dbReference type="ARBA" id="ARBA00022777"/>
    </source>
</evidence>
<name>A0A8J2W2U6_9CRUS</name>
<dbReference type="Gene3D" id="3.30.160.60">
    <property type="entry name" value="Classic Zinc Finger"/>
    <property type="match status" value="1"/>
</dbReference>
<dbReference type="GO" id="GO:0006071">
    <property type="term" value="P:glycerol metabolic process"/>
    <property type="evidence" value="ECO:0007669"/>
    <property type="project" value="TreeGrafter"/>
</dbReference>
<evidence type="ECO:0000256" key="3">
    <source>
        <dbReference type="ARBA" id="ARBA00022741"/>
    </source>
</evidence>
<comment type="similarity">
    <text evidence="1">Belongs to the FGGY kinase family.</text>
</comment>
<dbReference type="AlphaFoldDB" id="A0A8J2W2U6"/>
<keyword evidence="5" id="KW-0067">ATP-binding</keyword>
<dbReference type="EMBL" id="CAKKLH010000093">
    <property type="protein sequence ID" value="CAH0102800.1"/>
    <property type="molecule type" value="Genomic_DNA"/>
</dbReference>
<dbReference type="GO" id="GO:0046167">
    <property type="term" value="P:glycerol-3-phosphate biosynthetic process"/>
    <property type="evidence" value="ECO:0007669"/>
    <property type="project" value="TreeGrafter"/>
</dbReference>
<dbReference type="GO" id="GO:0004370">
    <property type="term" value="F:glycerol kinase activity"/>
    <property type="evidence" value="ECO:0007669"/>
    <property type="project" value="TreeGrafter"/>
</dbReference>
<evidence type="ECO:0000313" key="10">
    <source>
        <dbReference type="Proteomes" id="UP000789390"/>
    </source>
</evidence>
<evidence type="ECO:0000256" key="6">
    <source>
        <dbReference type="PROSITE-ProRule" id="PRU00042"/>
    </source>
</evidence>
<dbReference type="Gene3D" id="3.30.420.40">
    <property type="match status" value="1"/>
</dbReference>
<dbReference type="PANTHER" id="PTHR10196">
    <property type="entry name" value="SUGAR KINASE"/>
    <property type="match status" value="1"/>
</dbReference>
<evidence type="ECO:0000259" key="8">
    <source>
        <dbReference type="PROSITE" id="PS50157"/>
    </source>
</evidence>
<dbReference type="GO" id="GO:0005524">
    <property type="term" value="F:ATP binding"/>
    <property type="evidence" value="ECO:0007669"/>
    <property type="project" value="UniProtKB-KW"/>
</dbReference>
<accession>A0A8J2W2U6</accession>